<sequence>MKIVTTVGTSLVTNIINPLRNKCNLIQSEKEALENFSKLFKKDYREKESFSKEFNALKDFIKENITFDEKTSAEIKSLIAIQKNEKFKNFSIDIELIATDSILSPLCSEILKELIEKNSNYRVNFDEKNIIKDLQVADYKRYKKGLINLLNRLNQIGSNGEYFGDMVLNVTGGFKGVIPYMTIFGQVNKIPIFYIFEFTDALIEIPQIPISIDEKLFDKYWKEFCIIDANLLLNKSELNYQYLKKCKNLLEIEEDIVALNPLGKILWDKYKRENFIFYTTDDIYNEIKKQPHIIDILKNKFQWNYQNKTELKNGHYVYDNGDNPYRIFYFVNDNNFYIYKTFEDHDKYIKYLNEEKKRIIKDEFLKQVELFKI</sequence>
<gene>
    <name evidence="2" type="ORF">SAMN05660197_1003</name>
</gene>
<dbReference type="RefSeq" id="WP_084275437.1">
    <property type="nucleotide sequence ID" value="NZ_AP026671.1"/>
</dbReference>
<keyword evidence="3" id="KW-1185">Reference proteome</keyword>
<protein>
    <submittedName>
        <fullName evidence="2">CRISPR-associated protein, APE2256 family</fullName>
    </submittedName>
</protein>
<dbReference type="InterPro" id="IPR013442">
    <property type="entry name" value="SSO1393-like"/>
</dbReference>
<dbReference type="AlphaFoldDB" id="A0A1W1WSA0"/>
<accession>A0A1W1WSA0</accession>
<feature type="domain" description="CRISPR system ring nuclease SSO1393-like" evidence="1">
    <location>
        <begin position="70"/>
        <end position="208"/>
    </location>
</feature>
<reference evidence="3" key="1">
    <citation type="submission" date="2017-04" db="EMBL/GenBank/DDBJ databases">
        <authorList>
            <person name="Varghese N."/>
            <person name="Submissions S."/>
        </authorList>
    </citation>
    <scope>NUCLEOTIDE SEQUENCE [LARGE SCALE GENOMIC DNA]</scope>
    <source>
        <strain evidence="3">DSM 16512</strain>
    </source>
</reference>
<name>A0A1W1WSA0_9BACT</name>
<evidence type="ECO:0000313" key="3">
    <source>
        <dbReference type="Proteomes" id="UP000192602"/>
    </source>
</evidence>
<dbReference type="Gene3D" id="3.40.50.10770">
    <property type="entry name" value="Hypothetical protein VC1899 like domain (Restriction endonuclease-like)"/>
    <property type="match status" value="1"/>
</dbReference>
<dbReference type="OrthoDB" id="9772362at2"/>
<dbReference type="Proteomes" id="UP000192602">
    <property type="component" value="Unassembled WGS sequence"/>
</dbReference>
<evidence type="ECO:0000259" key="1">
    <source>
        <dbReference type="Pfam" id="PF09651"/>
    </source>
</evidence>
<organism evidence="2 3">
    <name type="scientific">Nitratiruptor tergarcus DSM 16512</name>
    <dbReference type="NCBI Taxonomy" id="1069081"/>
    <lineage>
        <taxon>Bacteria</taxon>
        <taxon>Pseudomonadati</taxon>
        <taxon>Campylobacterota</taxon>
        <taxon>Epsilonproteobacteria</taxon>
        <taxon>Nautiliales</taxon>
        <taxon>Nitratiruptoraceae</taxon>
        <taxon>Nitratiruptor</taxon>
    </lineage>
</organism>
<dbReference type="EMBL" id="FWWZ01000001">
    <property type="protein sequence ID" value="SMC09198.1"/>
    <property type="molecule type" value="Genomic_DNA"/>
</dbReference>
<evidence type="ECO:0000313" key="2">
    <source>
        <dbReference type="EMBL" id="SMC09198.1"/>
    </source>
</evidence>
<dbReference type="Pfam" id="PF09651">
    <property type="entry name" value="Cas_APE2256"/>
    <property type="match status" value="1"/>
</dbReference>
<dbReference type="STRING" id="1069081.SAMN05660197_1003"/>
<proteinExistence type="predicted"/>